<evidence type="ECO:0000313" key="2">
    <source>
        <dbReference type="EMBL" id="KAK3265604.1"/>
    </source>
</evidence>
<accession>A0AAE0FTA5</accession>
<reference evidence="2 3" key="1">
    <citation type="journal article" date="2015" name="Genome Biol. Evol.">
        <title>Comparative Genomics of a Bacterivorous Green Alga Reveals Evolutionary Causalities and Consequences of Phago-Mixotrophic Mode of Nutrition.</title>
        <authorList>
            <person name="Burns J.A."/>
            <person name="Paasch A."/>
            <person name="Narechania A."/>
            <person name="Kim E."/>
        </authorList>
    </citation>
    <scope>NUCLEOTIDE SEQUENCE [LARGE SCALE GENOMIC DNA]</scope>
    <source>
        <strain evidence="2 3">PLY_AMNH</strain>
    </source>
</reference>
<organism evidence="2 3">
    <name type="scientific">Cymbomonas tetramitiformis</name>
    <dbReference type="NCBI Taxonomy" id="36881"/>
    <lineage>
        <taxon>Eukaryota</taxon>
        <taxon>Viridiplantae</taxon>
        <taxon>Chlorophyta</taxon>
        <taxon>Pyramimonadophyceae</taxon>
        <taxon>Pyramimonadales</taxon>
        <taxon>Pyramimonadaceae</taxon>
        <taxon>Cymbomonas</taxon>
    </lineage>
</organism>
<name>A0AAE0FTA5_9CHLO</name>
<sequence>MWEEHVESEPDAMSEEDGESDDEDSVRTLTDDEFCFRARNDSDDDADPAIEDEAGGEWTWGEDTIGENVPMPQTLLTDTTLRMLAKVPRGLSLQQLFFVVISWTAFASTSQRSNAESDAETDVETETGEAAVRDADMVWGNGEDMFNEWVTYTNQYIDAHR</sequence>
<evidence type="ECO:0000256" key="1">
    <source>
        <dbReference type="SAM" id="MobiDB-lite"/>
    </source>
</evidence>
<comment type="caution">
    <text evidence="2">The sequence shown here is derived from an EMBL/GenBank/DDBJ whole genome shotgun (WGS) entry which is preliminary data.</text>
</comment>
<proteinExistence type="predicted"/>
<feature type="compositionally biased region" description="Acidic residues" evidence="1">
    <location>
        <begin position="42"/>
        <end position="55"/>
    </location>
</feature>
<dbReference type="AlphaFoldDB" id="A0AAE0FTA5"/>
<dbReference type="Proteomes" id="UP001190700">
    <property type="component" value="Unassembled WGS sequence"/>
</dbReference>
<gene>
    <name evidence="2" type="ORF">CYMTET_25727</name>
</gene>
<feature type="region of interest" description="Disordered" evidence="1">
    <location>
        <begin position="1"/>
        <end position="70"/>
    </location>
</feature>
<feature type="compositionally biased region" description="Acidic residues" evidence="1">
    <location>
        <begin position="9"/>
        <end position="24"/>
    </location>
</feature>
<dbReference type="EMBL" id="LGRX02013809">
    <property type="protein sequence ID" value="KAK3265604.1"/>
    <property type="molecule type" value="Genomic_DNA"/>
</dbReference>
<keyword evidence="3" id="KW-1185">Reference proteome</keyword>
<protein>
    <submittedName>
        <fullName evidence="2">Uncharacterized protein</fullName>
    </submittedName>
</protein>
<evidence type="ECO:0000313" key="3">
    <source>
        <dbReference type="Proteomes" id="UP001190700"/>
    </source>
</evidence>
<feature type="compositionally biased region" description="Basic and acidic residues" evidence="1">
    <location>
        <begin position="25"/>
        <end position="41"/>
    </location>
</feature>